<dbReference type="AlphaFoldDB" id="A0A8S1U3X1"/>
<proteinExistence type="predicted"/>
<reference evidence="1" key="1">
    <citation type="submission" date="2021-01" db="EMBL/GenBank/DDBJ databases">
        <authorList>
            <consortium name="Genoscope - CEA"/>
            <person name="William W."/>
        </authorList>
    </citation>
    <scope>NUCLEOTIDE SEQUENCE</scope>
</reference>
<dbReference type="Proteomes" id="UP000683925">
    <property type="component" value="Unassembled WGS sequence"/>
</dbReference>
<evidence type="ECO:0000313" key="2">
    <source>
        <dbReference type="Proteomes" id="UP000683925"/>
    </source>
</evidence>
<organism evidence="1 2">
    <name type="scientific">Paramecium octaurelia</name>
    <dbReference type="NCBI Taxonomy" id="43137"/>
    <lineage>
        <taxon>Eukaryota</taxon>
        <taxon>Sar</taxon>
        <taxon>Alveolata</taxon>
        <taxon>Ciliophora</taxon>
        <taxon>Intramacronucleata</taxon>
        <taxon>Oligohymenophorea</taxon>
        <taxon>Peniculida</taxon>
        <taxon>Parameciidae</taxon>
        <taxon>Paramecium</taxon>
    </lineage>
</organism>
<sequence length="144" mass="17431">MFSILTNVIRLNQKQLFCFDRKLHYNLQSIRIRYELCFKHECQNQTVLESEYQQMKLNLEYYIHTLQIFFNFIHVPNFDFQNSKNITGPRILKDIKLSQVSMIYMLNKQTSDSLIFYSKSIINQKLYLFVITNKIIVFIIKQQS</sequence>
<protein>
    <submittedName>
        <fullName evidence="1">Uncharacterized protein</fullName>
    </submittedName>
</protein>
<comment type="caution">
    <text evidence="1">The sequence shown here is derived from an EMBL/GenBank/DDBJ whole genome shotgun (WGS) entry which is preliminary data.</text>
</comment>
<gene>
    <name evidence="1" type="ORF">POCTA_138.1.T0360272</name>
</gene>
<dbReference type="EMBL" id="CAJJDP010000036">
    <property type="protein sequence ID" value="CAD8159224.1"/>
    <property type="molecule type" value="Genomic_DNA"/>
</dbReference>
<keyword evidence="2" id="KW-1185">Reference proteome</keyword>
<accession>A0A8S1U3X1</accession>
<evidence type="ECO:0000313" key="1">
    <source>
        <dbReference type="EMBL" id="CAD8159224.1"/>
    </source>
</evidence>
<name>A0A8S1U3X1_PAROT</name>